<gene>
    <name evidence="12" type="ORF">CB5_LOCUS10015</name>
</gene>
<evidence type="ECO:0000256" key="3">
    <source>
        <dbReference type="ARBA" id="ARBA00022679"/>
    </source>
</evidence>
<feature type="domain" description="Trichome birefringence-like C-terminal" evidence="10">
    <location>
        <begin position="87"/>
        <end position="169"/>
    </location>
</feature>
<protein>
    <submittedName>
        <fullName evidence="12">Uncharacterized protein</fullName>
    </submittedName>
</protein>
<evidence type="ECO:0000313" key="12">
    <source>
        <dbReference type="EMBL" id="CAD1826804.1"/>
    </source>
</evidence>
<feature type="region of interest" description="Disordered" evidence="9">
    <location>
        <begin position="1"/>
        <end position="23"/>
    </location>
</feature>
<feature type="region of interest" description="Disordered" evidence="9">
    <location>
        <begin position="132"/>
        <end position="154"/>
    </location>
</feature>
<dbReference type="PANTHER" id="PTHR32285">
    <property type="entry name" value="PROTEIN TRICHOME BIREFRINGENCE-LIKE 9-RELATED"/>
    <property type="match status" value="1"/>
</dbReference>
<keyword evidence="5" id="KW-0735">Signal-anchor</keyword>
<name>A0A6V7P7X9_ANACO</name>
<evidence type="ECO:0000256" key="4">
    <source>
        <dbReference type="ARBA" id="ARBA00022692"/>
    </source>
</evidence>
<keyword evidence="6" id="KW-1133">Transmembrane helix</keyword>
<keyword evidence="7" id="KW-0333">Golgi apparatus</keyword>
<reference evidence="12" key="1">
    <citation type="submission" date="2020-07" db="EMBL/GenBank/DDBJ databases">
        <authorList>
            <person name="Lin J."/>
        </authorList>
    </citation>
    <scope>NUCLEOTIDE SEQUENCE</scope>
</reference>
<dbReference type="InterPro" id="IPR025846">
    <property type="entry name" value="TBL_N"/>
</dbReference>
<organism evidence="12">
    <name type="scientific">Ananas comosus var. bracteatus</name>
    <name type="common">red pineapple</name>
    <dbReference type="NCBI Taxonomy" id="296719"/>
    <lineage>
        <taxon>Eukaryota</taxon>
        <taxon>Viridiplantae</taxon>
        <taxon>Streptophyta</taxon>
        <taxon>Embryophyta</taxon>
        <taxon>Tracheophyta</taxon>
        <taxon>Spermatophyta</taxon>
        <taxon>Magnoliopsida</taxon>
        <taxon>Liliopsida</taxon>
        <taxon>Poales</taxon>
        <taxon>Bromeliaceae</taxon>
        <taxon>Bromelioideae</taxon>
        <taxon>Ananas</taxon>
    </lineage>
</organism>
<dbReference type="PANTHER" id="PTHR32285:SF57">
    <property type="entry name" value="XYLOGLUCAN O-ACETYLTRANSFERASE 1"/>
    <property type="match status" value="1"/>
</dbReference>
<accession>A0A6V7P7X9</accession>
<proteinExistence type="inferred from homology"/>
<evidence type="ECO:0000259" key="11">
    <source>
        <dbReference type="Pfam" id="PF14416"/>
    </source>
</evidence>
<keyword evidence="3" id="KW-0808">Transferase</keyword>
<feature type="compositionally biased region" description="Pro residues" evidence="9">
    <location>
        <begin position="1"/>
        <end position="17"/>
    </location>
</feature>
<evidence type="ECO:0000256" key="7">
    <source>
        <dbReference type="ARBA" id="ARBA00023034"/>
    </source>
</evidence>
<dbReference type="Pfam" id="PF14416">
    <property type="entry name" value="PMR5N"/>
    <property type="match status" value="1"/>
</dbReference>
<keyword evidence="8" id="KW-0472">Membrane</keyword>
<evidence type="ECO:0000256" key="1">
    <source>
        <dbReference type="ARBA" id="ARBA00004323"/>
    </source>
</evidence>
<sequence>MPFPSTSPQQHRPPSPPSSQGGGRVVVVEHGGQRCDYSDGRWVFEPRGPLYNGTSCSTIKDGQNCMAHGRPDTGYLRWRWQPAQCDLPAFDPPSFLRLIRNKHVAFVGDSMARNQAESLLCLLATSEPPDLVYRGSSSSNSSDGDGEGDGDGDSSSKFRRWVFPAHNATGVPGRVRRAVDVEFGSDGRGRPLRRALVPAPGIYRENDEIVGCHYCPELNHTDTGFFDVFRKAIKNALAEVRRVFESSSSASASAGTGRVVAATTFSPAHFEGEWDKAGACPKKDPYREGEKVMQYMDNEMRRIVLEEVAAAAAAAGDGG</sequence>
<evidence type="ECO:0000256" key="5">
    <source>
        <dbReference type="ARBA" id="ARBA00022968"/>
    </source>
</evidence>
<evidence type="ECO:0000259" key="10">
    <source>
        <dbReference type="Pfam" id="PF13839"/>
    </source>
</evidence>
<evidence type="ECO:0000256" key="2">
    <source>
        <dbReference type="ARBA" id="ARBA00007727"/>
    </source>
</evidence>
<dbReference type="GO" id="GO:1990538">
    <property type="term" value="F:xylan O-acetyltransferase activity"/>
    <property type="evidence" value="ECO:0007669"/>
    <property type="project" value="UniProtKB-ARBA"/>
</dbReference>
<keyword evidence="4" id="KW-0812">Transmembrane</keyword>
<evidence type="ECO:0000256" key="8">
    <source>
        <dbReference type="ARBA" id="ARBA00023136"/>
    </source>
</evidence>
<evidence type="ECO:0000256" key="9">
    <source>
        <dbReference type="SAM" id="MobiDB-lite"/>
    </source>
</evidence>
<dbReference type="Pfam" id="PF13839">
    <property type="entry name" value="PC-Esterase"/>
    <property type="match status" value="2"/>
</dbReference>
<dbReference type="GO" id="GO:0000139">
    <property type="term" value="C:Golgi membrane"/>
    <property type="evidence" value="ECO:0007669"/>
    <property type="project" value="UniProtKB-SubCell"/>
</dbReference>
<dbReference type="EMBL" id="LR862146">
    <property type="protein sequence ID" value="CAD1826804.1"/>
    <property type="molecule type" value="Genomic_DNA"/>
</dbReference>
<feature type="domain" description="Trichome birefringence-like N-terminal" evidence="11">
    <location>
        <begin position="34"/>
        <end position="86"/>
    </location>
</feature>
<comment type="subcellular location">
    <subcellularLocation>
        <location evidence="1">Golgi apparatus membrane</location>
        <topology evidence="1">Single-pass type II membrane protein</topology>
    </subcellularLocation>
</comment>
<dbReference type="InterPro" id="IPR026057">
    <property type="entry name" value="TBL_C"/>
</dbReference>
<feature type="domain" description="Trichome birefringence-like C-terminal" evidence="10">
    <location>
        <begin position="201"/>
        <end position="309"/>
    </location>
</feature>
<comment type="similarity">
    <text evidence="2">Belongs to the PC-esterase family. TBL subfamily.</text>
</comment>
<dbReference type="InterPro" id="IPR029962">
    <property type="entry name" value="TBL"/>
</dbReference>
<evidence type="ECO:0000256" key="6">
    <source>
        <dbReference type="ARBA" id="ARBA00022989"/>
    </source>
</evidence>
<dbReference type="AlphaFoldDB" id="A0A6V7P7X9"/>